<evidence type="ECO:0000313" key="1">
    <source>
        <dbReference type="EMBL" id="PPQ71600.1"/>
    </source>
</evidence>
<dbReference type="SUPFAM" id="SSF81383">
    <property type="entry name" value="F-box domain"/>
    <property type="match status" value="1"/>
</dbReference>
<dbReference type="InParanoid" id="A0A409VZD3"/>
<comment type="caution">
    <text evidence="1">The sequence shown here is derived from an EMBL/GenBank/DDBJ whole genome shotgun (WGS) entry which is preliminary data.</text>
</comment>
<dbReference type="InterPro" id="IPR036047">
    <property type="entry name" value="F-box-like_dom_sf"/>
</dbReference>
<evidence type="ECO:0008006" key="3">
    <source>
        <dbReference type="Google" id="ProtNLM"/>
    </source>
</evidence>
<dbReference type="EMBL" id="NHTK01005908">
    <property type="protein sequence ID" value="PPQ71600.1"/>
    <property type="molecule type" value="Genomic_DNA"/>
</dbReference>
<evidence type="ECO:0000313" key="2">
    <source>
        <dbReference type="Proteomes" id="UP000284842"/>
    </source>
</evidence>
<dbReference type="AlphaFoldDB" id="A0A409VZD3"/>
<dbReference type="Proteomes" id="UP000284842">
    <property type="component" value="Unassembled WGS sequence"/>
</dbReference>
<sequence>MPDRTTKDNTMGLPTELVYSIFNHLENMDDLLNVAMSSKEFYGIALDIVFTRNQLDPQSSTLLLNINTDNISCLPALCLWHQFHINHRLARLEFRYGRYPDLKGVESIYSDLKLLRNYITKLGSVDEVNLVLVAPSEATTPDLGEATVELLRAILDRKCSDLHVSTTRLVDTRGHIGETVLFPSDGRFVNNPRPNDWVWRKIHAARLPYNQNGRLRKCTIHTFPTFLRQFYFDALQSNSNVLTELCFHRVFDGVDDWTTLMTSLRLPRLRCLRIFVCIILQEPVAKFLSNHRDLTILQYHHIRYHNPPATNLPRLSPMFFQDLEELNTTPRHLLHFLPPVSTLPELRILTIKIEVLHPDFAAVEEALASLEGCVNRIDLTLYITTAGLGFEAWMQTIEALPGGIIGASEQRPERLLYPVKSLTLYNGSWGWTVECLVRVMRWVSLFPALEAVEFDAHPSSAKTIKLDSEAEDALVQDLRRVCNKTLKVLIKSPERDIRFLLNE</sequence>
<keyword evidence="2" id="KW-1185">Reference proteome</keyword>
<name>A0A409VZD3_9AGAR</name>
<dbReference type="OrthoDB" id="2937708at2759"/>
<proteinExistence type="predicted"/>
<organism evidence="1 2">
    <name type="scientific">Panaeolus cyanescens</name>
    <dbReference type="NCBI Taxonomy" id="181874"/>
    <lineage>
        <taxon>Eukaryota</taxon>
        <taxon>Fungi</taxon>
        <taxon>Dikarya</taxon>
        <taxon>Basidiomycota</taxon>
        <taxon>Agaricomycotina</taxon>
        <taxon>Agaricomycetes</taxon>
        <taxon>Agaricomycetidae</taxon>
        <taxon>Agaricales</taxon>
        <taxon>Agaricineae</taxon>
        <taxon>Galeropsidaceae</taxon>
        <taxon>Panaeolus</taxon>
    </lineage>
</organism>
<protein>
    <recommendedName>
        <fullName evidence="3">F-box domain-containing protein</fullName>
    </recommendedName>
</protein>
<accession>A0A409VZD3</accession>
<reference evidence="1 2" key="1">
    <citation type="journal article" date="2018" name="Evol. Lett.">
        <title>Horizontal gene cluster transfer increased hallucinogenic mushroom diversity.</title>
        <authorList>
            <person name="Reynolds H.T."/>
            <person name="Vijayakumar V."/>
            <person name="Gluck-Thaler E."/>
            <person name="Korotkin H.B."/>
            <person name="Matheny P.B."/>
            <person name="Slot J.C."/>
        </authorList>
    </citation>
    <scope>NUCLEOTIDE SEQUENCE [LARGE SCALE GENOMIC DNA]</scope>
    <source>
        <strain evidence="1 2">2629</strain>
    </source>
</reference>
<gene>
    <name evidence="1" type="ORF">CVT24_006460</name>
</gene>